<dbReference type="Proteomes" id="UP001176941">
    <property type="component" value="Chromosome 33"/>
</dbReference>
<sequence length="107" mass="11833">MQTQTYTPSDPRHRHTQRGHACTHAVWVGSLQSVTVRPHGRSGSRIEPQAWQGRDCTHCTCACSLDMHRISQVHVGEPSGRRGHVCASEHPAQQPPFSGTRRLSGAF</sequence>
<reference evidence="2" key="1">
    <citation type="submission" date="2023-04" db="EMBL/GenBank/DDBJ databases">
        <authorList>
            <consortium name="ELIXIR-Norway"/>
        </authorList>
    </citation>
    <scope>NUCLEOTIDE SEQUENCE [LARGE SCALE GENOMIC DNA]</scope>
</reference>
<evidence type="ECO:0000313" key="3">
    <source>
        <dbReference type="Proteomes" id="UP001176941"/>
    </source>
</evidence>
<dbReference type="EMBL" id="OX459969">
    <property type="protein sequence ID" value="CAI9173116.1"/>
    <property type="molecule type" value="Genomic_DNA"/>
</dbReference>
<gene>
    <name evidence="2" type="ORF">MRATA1EN1_LOCUS22078</name>
</gene>
<proteinExistence type="predicted"/>
<protein>
    <submittedName>
        <fullName evidence="2">Uncharacterized protein</fullName>
    </submittedName>
</protein>
<organism evidence="2 3">
    <name type="scientific">Rangifer tarandus platyrhynchus</name>
    <name type="common">Svalbard reindeer</name>
    <dbReference type="NCBI Taxonomy" id="3082113"/>
    <lineage>
        <taxon>Eukaryota</taxon>
        <taxon>Metazoa</taxon>
        <taxon>Chordata</taxon>
        <taxon>Craniata</taxon>
        <taxon>Vertebrata</taxon>
        <taxon>Euteleostomi</taxon>
        <taxon>Mammalia</taxon>
        <taxon>Eutheria</taxon>
        <taxon>Laurasiatheria</taxon>
        <taxon>Artiodactyla</taxon>
        <taxon>Ruminantia</taxon>
        <taxon>Pecora</taxon>
        <taxon>Cervidae</taxon>
        <taxon>Odocoileinae</taxon>
        <taxon>Rangifer</taxon>
    </lineage>
</organism>
<evidence type="ECO:0000256" key="1">
    <source>
        <dbReference type="SAM" id="MobiDB-lite"/>
    </source>
</evidence>
<accession>A0ABN8ZLN8</accession>
<keyword evidence="3" id="KW-1185">Reference proteome</keyword>
<feature type="region of interest" description="Disordered" evidence="1">
    <location>
        <begin position="77"/>
        <end position="107"/>
    </location>
</feature>
<evidence type="ECO:0000313" key="2">
    <source>
        <dbReference type="EMBL" id="CAI9173116.1"/>
    </source>
</evidence>
<name>A0ABN8ZLN8_RANTA</name>